<sequence>MNQVFISLSLPCPEGLTVSSEFSSAGGGSVRDRQNNGGGKGTGQGCTSSTIFT</sequence>
<proteinExistence type="predicted"/>
<keyword evidence="3" id="KW-1185">Reference proteome</keyword>
<evidence type="ECO:0000313" key="3">
    <source>
        <dbReference type="Proteomes" id="UP000015106"/>
    </source>
</evidence>
<dbReference type="AlphaFoldDB" id="A0A8R7PXQ4"/>
<evidence type="ECO:0000256" key="1">
    <source>
        <dbReference type="SAM" id="MobiDB-lite"/>
    </source>
</evidence>
<name>A0A8R7PXQ4_TRIUA</name>
<organism evidence="2 3">
    <name type="scientific">Triticum urartu</name>
    <name type="common">Red wild einkorn</name>
    <name type="synonym">Crithodium urartu</name>
    <dbReference type="NCBI Taxonomy" id="4572"/>
    <lineage>
        <taxon>Eukaryota</taxon>
        <taxon>Viridiplantae</taxon>
        <taxon>Streptophyta</taxon>
        <taxon>Embryophyta</taxon>
        <taxon>Tracheophyta</taxon>
        <taxon>Spermatophyta</taxon>
        <taxon>Magnoliopsida</taxon>
        <taxon>Liliopsida</taxon>
        <taxon>Poales</taxon>
        <taxon>Poaceae</taxon>
        <taxon>BOP clade</taxon>
        <taxon>Pooideae</taxon>
        <taxon>Triticodae</taxon>
        <taxon>Triticeae</taxon>
        <taxon>Triticinae</taxon>
        <taxon>Triticum</taxon>
    </lineage>
</organism>
<protein>
    <submittedName>
        <fullName evidence="2">Uncharacterized protein</fullName>
    </submittedName>
</protein>
<feature type="region of interest" description="Disordered" evidence="1">
    <location>
        <begin position="19"/>
        <end position="53"/>
    </location>
</feature>
<reference evidence="3" key="1">
    <citation type="journal article" date="2013" name="Nature">
        <title>Draft genome of the wheat A-genome progenitor Triticum urartu.</title>
        <authorList>
            <person name="Ling H.Q."/>
            <person name="Zhao S."/>
            <person name="Liu D."/>
            <person name="Wang J."/>
            <person name="Sun H."/>
            <person name="Zhang C."/>
            <person name="Fan H."/>
            <person name="Li D."/>
            <person name="Dong L."/>
            <person name="Tao Y."/>
            <person name="Gao C."/>
            <person name="Wu H."/>
            <person name="Li Y."/>
            <person name="Cui Y."/>
            <person name="Guo X."/>
            <person name="Zheng S."/>
            <person name="Wang B."/>
            <person name="Yu K."/>
            <person name="Liang Q."/>
            <person name="Yang W."/>
            <person name="Lou X."/>
            <person name="Chen J."/>
            <person name="Feng M."/>
            <person name="Jian J."/>
            <person name="Zhang X."/>
            <person name="Luo G."/>
            <person name="Jiang Y."/>
            <person name="Liu J."/>
            <person name="Wang Z."/>
            <person name="Sha Y."/>
            <person name="Zhang B."/>
            <person name="Wu H."/>
            <person name="Tang D."/>
            <person name="Shen Q."/>
            <person name="Xue P."/>
            <person name="Zou S."/>
            <person name="Wang X."/>
            <person name="Liu X."/>
            <person name="Wang F."/>
            <person name="Yang Y."/>
            <person name="An X."/>
            <person name="Dong Z."/>
            <person name="Zhang K."/>
            <person name="Zhang X."/>
            <person name="Luo M.C."/>
            <person name="Dvorak J."/>
            <person name="Tong Y."/>
            <person name="Wang J."/>
            <person name="Yang H."/>
            <person name="Li Z."/>
            <person name="Wang D."/>
            <person name="Zhang A."/>
            <person name="Wang J."/>
        </authorList>
    </citation>
    <scope>NUCLEOTIDE SEQUENCE</scope>
    <source>
        <strain evidence="3">cv. G1812</strain>
    </source>
</reference>
<accession>A0A8R7PXQ4</accession>
<reference evidence="2" key="3">
    <citation type="submission" date="2022-06" db="UniProtKB">
        <authorList>
            <consortium name="EnsemblPlants"/>
        </authorList>
    </citation>
    <scope>IDENTIFICATION</scope>
</reference>
<dbReference type="Gramene" id="TuG1812G0300005397.01.T01">
    <property type="protein sequence ID" value="TuG1812G0300005397.01.T01"/>
    <property type="gene ID" value="TuG1812G0300005397.01"/>
</dbReference>
<dbReference type="Proteomes" id="UP000015106">
    <property type="component" value="Chromosome 3"/>
</dbReference>
<reference evidence="2" key="2">
    <citation type="submission" date="2018-03" db="EMBL/GenBank/DDBJ databases">
        <title>The Triticum urartu genome reveals the dynamic nature of wheat genome evolution.</title>
        <authorList>
            <person name="Ling H."/>
            <person name="Ma B."/>
            <person name="Shi X."/>
            <person name="Liu H."/>
            <person name="Dong L."/>
            <person name="Sun H."/>
            <person name="Cao Y."/>
            <person name="Gao Q."/>
            <person name="Zheng S."/>
            <person name="Li Y."/>
            <person name="Yu Y."/>
            <person name="Du H."/>
            <person name="Qi M."/>
            <person name="Li Y."/>
            <person name="Yu H."/>
            <person name="Cui Y."/>
            <person name="Wang N."/>
            <person name="Chen C."/>
            <person name="Wu H."/>
            <person name="Zhao Y."/>
            <person name="Zhang J."/>
            <person name="Li Y."/>
            <person name="Zhou W."/>
            <person name="Zhang B."/>
            <person name="Hu W."/>
            <person name="Eijk M."/>
            <person name="Tang J."/>
            <person name="Witsenboer H."/>
            <person name="Zhao S."/>
            <person name="Li Z."/>
            <person name="Zhang A."/>
            <person name="Wang D."/>
            <person name="Liang C."/>
        </authorList>
    </citation>
    <scope>NUCLEOTIDE SEQUENCE [LARGE SCALE GENOMIC DNA]</scope>
    <source>
        <strain evidence="2">cv. G1812</strain>
    </source>
</reference>
<dbReference type="EnsemblPlants" id="TuG1812G0300005397.01.T01">
    <property type="protein sequence ID" value="TuG1812G0300005397.01.T01"/>
    <property type="gene ID" value="TuG1812G0300005397.01"/>
</dbReference>
<evidence type="ECO:0000313" key="2">
    <source>
        <dbReference type="EnsemblPlants" id="TuG1812G0300005397.01.T01"/>
    </source>
</evidence>